<evidence type="ECO:0000313" key="2">
    <source>
        <dbReference type="Proteomes" id="UP001646157"/>
    </source>
</evidence>
<protein>
    <submittedName>
        <fullName evidence="1">Uncharacterized protein</fullName>
    </submittedName>
</protein>
<comment type="caution">
    <text evidence="1">The sequence shown here is derived from an EMBL/GenBank/DDBJ whole genome shotgun (WGS) entry which is preliminary data.</text>
</comment>
<dbReference type="EMBL" id="JAFBDZ010000005">
    <property type="protein sequence ID" value="MBM7587691.1"/>
    <property type="molecule type" value="Genomic_DNA"/>
</dbReference>
<proteinExistence type="predicted"/>
<name>A0ABS2NIK7_9BACI</name>
<reference evidence="1 2" key="1">
    <citation type="submission" date="2021-01" db="EMBL/GenBank/DDBJ databases">
        <title>Genomic Encyclopedia of Type Strains, Phase IV (KMG-IV): sequencing the most valuable type-strain genomes for metagenomic binning, comparative biology and taxonomic classification.</title>
        <authorList>
            <person name="Goeker M."/>
        </authorList>
    </citation>
    <scope>NUCLEOTIDE SEQUENCE [LARGE SCALE GENOMIC DNA]</scope>
    <source>
        <strain evidence="1 2">DSM 24834</strain>
    </source>
</reference>
<gene>
    <name evidence="1" type="ORF">JOC86_004265</name>
</gene>
<dbReference type="Proteomes" id="UP001646157">
    <property type="component" value="Unassembled WGS sequence"/>
</dbReference>
<keyword evidence="2" id="KW-1185">Reference proteome</keyword>
<evidence type="ECO:0000313" key="1">
    <source>
        <dbReference type="EMBL" id="MBM7587691.1"/>
    </source>
</evidence>
<organism evidence="1 2">
    <name type="scientific">Rossellomorea pakistanensis</name>
    <dbReference type="NCBI Taxonomy" id="992288"/>
    <lineage>
        <taxon>Bacteria</taxon>
        <taxon>Bacillati</taxon>
        <taxon>Bacillota</taxon>
        <taxon>Bacilli</taxon>
        <taxon>Bacillales</taxon>
        <taxon>Bacillaceae</taxon>
        <taxon>Rossellomorea</taxon>
    </lineage>
</organism>
<sequence>MKESFKDFMKNGGYKKAYNFPIYSIEKQPAIGFIGHYESMNPDLKTVCENLSIPFDGWLPNAKGDYRINRHHYRDYYHNNHAEMVRNYYEKEIDLLKYVF</sequence>
<accession>A0ABS2NIK7</accession>